<reference evidence="3 4" key="1">
    <citation type="submission" date="2014-03" db="EMBL/GenBank/DDBJ databases">
        <title>Whole genome sequence of Novosphingobium resinovorum KF1.</title>
        <authorList>
            <person name="Gan H.M."/>
            <person name="Gan H.Y."/>
            <person name="Chew T.H."/>
            <person name="Savka M.A."/>
        </authorList>
    </citation>
    <scope>NUCLEOTIDE SEQUENCE [LARGE SCALE GENOMIC DNA]</scope>
    <source>
        <strain evidence="3 4">KF1</strain>
    </source>
</reference>
<dbReference type="SUPFAM" id="SSF159245">
    <property type="entry name" value="AttH-like"/>
    <property type="match status" value="1"/>
</dbReference>
<evidence type="ECO:0000259" key="2">
    <source>
        <dbReference type="Pfam" id="PF23213"/>
    </source>
</evidence>
<dbReference type="PATRIC" id="fig|158500.4.peg.1914"/>
<feature type="domain" description="DUF7064" evidence="1">
    <location>
        <begin position="174"/>
        <end position="291"/>
    </location>
</feature>
<dbReference type="InterPro" id="IPR055493">
    <property type="entry name" value="DUF7065"/>
</dbReference>
<dbReference type="RefSeq" id="WP_036525259.1">
    <property type="nucleotide sequence ID" value="NZ_CP128491.1"/>
</dbReference>
<organism evidence="3 4">
    <name type="scientific">Novosphingobium resinovorum</name>
    <dbReference type="NCBI Taxonomy" id="158500"/>
    <lineage>
        <taxon>Bacteria</taxon>
        <taxon>Pseudomonadati</taxon>
        <taxon>Pseudomonadota</taxon>
        <taxon>Alphaproteobacteria</taxon>
        <taxon>Sphingomonadales</taxon>
        <taxon>Sphingomonadaceae</taxon>
        <taxon>Novosphingobium</taxon>
    </lineage>
</organism>
<gene>
    <name evidence="3" type="ORF">BV97_01870</name>
</gene>
<comment type="caution">
    <text evidence="3">The sequence shown here is derived from an EMBL/GenBank/DDBJ whole genome shotgun (WGS) entry which is preliminary data.</text>
</comment>
<protein>
    <submittedName>
        <fullName evidence="3">Uncharacterized protein</fullName>
    </submittedName>
</protein>
<proteinExistence type="predicted"/>
<evidence type="ECO:0000313" key="3">
    <source>
        <dbReference type="EMBL" id="EZP82946.1"/>
    </source>
</evidence>
<evidence type="ECO:0000259" key="1">
    <source>
        <dbReference type="Pfam" id="PF23212"/>
    </source>
</evidence>
<dbReference type="eggNOG" id="ENOG502Z90J">
    <property type="taxonomic scope" value="Bacteria"/>
</dbReference>
<dbReference type="Proteomes" id="UP000024329">
    <property type="component" value="Unassembled WGS sequence"/>
</dbReference>
<dbReference type="InterPro" id="IPR055492">
    <property type="entry name" value="DUF7064"/>
</dbReference>
<sequence>MNVITSIPKFADRHAYKHDLAPDGREALAHMLIIPEHGIAGFIYPSLRGGGTAKVRTTLFGPGLGEEIHEEIEGEAPDLDFDDWRFGPLEMAIVEPHHKVELRWKGERIQFDGTYEAAYPVYAFSSHPDGLPPYYGDDRTEQHGRVTGQLTVDGKTFEVNGWLVRDHSWGPRVWGLNQHYKWFHAVTAEASIHYFEMQSFGRRHLQGYLVKDGRMTHLVDAEYDYTFDENMMQQTFDSTVFDDEGRTARVECKAFANIRLDFDPITYLCEAPVTVTIDGVPGAGWCEFCWNKDYYNFARQHVAKYGQ</sequence>
<dbReference type="Pfam" id="PF23212">
    <property type="entry name" value="DUF7064"/>
    <property type="match status" value="1"/>
</dbReference>
<dbReference type="Pfam" id="PF23213">
    <property type="entry name" value="DUF7065"/>
    <property type="match status" value="1"/>
</dbReference>
<name>A0A031JZ00_9SPHN</name>
<dbReference type="AlphaFoldDB" id="A0A031JZ00"/>
<evidence type="ECO:0000313" key="4">
    <source>
        <dbReference type="Proteomes" id="UP000024329"/>
    </source>
</evidence>
<accession>A0A031JZ00</accession>
<feature type="domain" description="DUF7065" evidence="2">
    <location>
        <begin position="141"/>
        <end position="172"/>
    </location>
</feature>
<dbReference type="EMBL" id="JFYZ01000005">
    <property type="protein sequence ID" value="EZP82946.1"/>
    <property type="molecule type" value="Genomic_DNA"/>
</dbReference>